<reference evidence="3 4" key="1">
    <citation type="journal article" date="2004" name="Science">
        <title>The genome of the diatom Thalassiosira pseudonana: ecology, evolution, and metabolism.</title>
        <authorList>
            <person name="Armbrust E.V."/>
            <person name="Berges J.A."/>
            <person name="Bowler C."/>
            <person name="Green B.R."/>
            <person name="Martinez D."/>
            <person name="Putnam N.H."/>
            <person name="Zhou S."/>
            <person name="Allen A.E."/>
            <person name="Apt K.E."/>
            <person name="Bechner M."/>
            <person name="Brzezinski M.A."/>
            <person name="Chaal B.K."/>
            <person name="Chiovitti A."/>
            <person name="Davis A.K."/>
            <person name="Demarest M.S."/>
            <person name="Detter J.C."/>
            <person name="Glavina T."/>
            <person name="Goodstein D."/>
            <person name="Hadi M.Z."/>
            <person name="Hellsten U."/>
            <person name="Hildebrand M."/>
            <person name="Jenkins B.D."/>
            <person name="Jurka J."/>
            <person name="Kapitonov V.V."/>
            <person name="Kroger N."/>
            <person name="Lau W.W."/>
            <person name="Lane T.W."/>
            <person name="Larimer F.W."/>
            <person name="Lippmeier J.C."/>
            <person name="Lucas S."/>
            <person name="Medina M."/>
            <person name="Montsant A."/>
            <person name="Obornik M."/>
            <person name="Parker M.S."/>
            <person name="Palenik B."/>
            <person name="Pazour G.J."/>
            <person name="Richardson P.M."/>
            <person name="Rynearson T.A."/>
            <person name="Saito M.A."/>
            <person name="Schwartz D.C."/>
            <person name="Thamatrakoln K."/>
            <person name="Valentin K."/>
            <person name="Vardi A."/>
            <person name="Wilkerson F.P."/>
            <person name="Rokhsar D.S."/>
        </authorList>
    </citation>
    <scope>NUCLEOTIDE SEQUENCE [LARGE SCALE GENOMIC DNA]</scope>
    <source>
        <strain evidence="3 4">CCMP1335</strain>
    </source>
</reference>
<sequence length="207" mass="22333">MPRLQAAVPKGAPPNALLRVRLPDGTEVNVRVPDGLSPGDEFQFEISGGEVTSSTTNTSKKGGGRNDKLPRQSSSRNPKKKKSHNNNSNDAPKDESNNSNNNRGSSLIAGFVQLYQRVYQTLTQENVPPSALSPVQTSTKSNKSNVNNNVTSNNKQQQVSNIRYMGFLDREIVNGKDFLTALAVGMFIGLSIVLGFLAGVLYVTPTS</sequence>
<dbReference type="EMBL" id="CM000640">
    <property type="protein sequence ID" value="EED94490.1"/>
    <property type="molecule type" value="Genomic_DNA"/>
</dbReference>
<evidence type="ECO:0000313" key="4">
    <source>
        <dbReference type="Proteomes" id="UP000001449"/>
    </source>
</evidence>
<evidence type="ECO:0000256" key="2">
    <source>
        <dbReference type="SAM" id="Phobius"/>
    </source>
</evidence>
<feature type="region of interest" description="Disordered" evidence="1">
    <location>
        <begin position="1"/>
        <end position="104"/>
    </location>
</feature>
<keyword evidence="2" id="KW-1133">Transmembrane helix</keyword>
<dbReference type="PaxDb" id="35128-Thaps3914"/>
<dbReference type="AlphaFoldDB" id="B8BWB5"/>
<reference evidence="3 4" key="2">
    <citation type="journal article" date="2008" name="Nature">
        <title>The Phaeodactylum genome reveals the evolutionary history of diatom genomes.</title>
        <authorList>
            <person name="Bowler C."/>
            <person name="Allen A.E."/>
            <person name="Badger J.H."/>
            <person name="Grimwood J."/>
            <person name="Jabbari K."/>
            <person name="Kuo A."/>
            <person name="Maheswari U."/>
            <person name="Martens C."/>
            <person name="Maumus F."/>
            <person name="Otillar R.P."/>
            <person name="Rayko E."/>
            <person name="Salamov A."/>
            <person name="Vandepoele K."/>
            <person name="Beszteri B."/>
            <person name="Gruber A."/>
            <person name="Heijde M."/>
            <person name="Katinka M."/>
            <person name="Mock T."/>
            <person name="Valentin K."/>
            <person name="Verret F."/>
            <person name="Berges J.A."/>
            <person name="Brownlee C."/>
            <person name="Cadoret J.P."/>
            <person name="Chiovitti A."/>
            <person name="Choi C.J."/>
            <person name="Coesel S."/>
            <person name="De Martino A."/>
            <person name="Detter J.C."/>
            <person name="Durkin C."/>
            <person name="Falciatore A."/>
            <person name="Fournet J."/>
            <person name="Haruta M."/>
            <person name="Huysman M.J."/>
            <person name="Jenkins B.D."/>
            <person name="Jiroutova K."/>
            <person name="Jorgensen R.E."/>
            <person name="Joubert Y."/>
            <person name="Kaplan A."/>
            <person name="Kroger N."/>
            <person name="Kroth P.G."/>
            <person name="La Roche J."/>
            <person name="Lindquist E."/>
            <person name="Lommer M."/>
            <person name="Martin-Jezequel V."/>
            <person name="Lopez P.J."/>
            <person name="Lucas S."/>
            <person name="Mangogna M."/>
            <person name="McGinnis K."/>
            <person name="Medlin L.K."/>
            <person name="Montsant A."/>
            <person name="Oudot-Le Secq M.P."/>
            <person name="Napoli C."/>
            <person name="Obornik M."/>
            <person name="Parker M.S."/>
            <person name="Petit J.L."/>
            <person name="Porcel B.M."/>
            <person name="Poulsen N."/>
            <person name="Robison M."/>
            <person name="Rychlewski L."/>
            <person name="Rynearson T.A."/>
            <person name="Schmutz J."/>
            <person name="Shapiro H."/>
            <person name="Siaut M."/>
            <person name="Stanley M."/>
            <person name="Sussman M.R."/>
            <person name="Taylor A.R."/>
            <person name="Vardi A."/>
            <person name="von Dassow P."/>
            <person name="Vyverman W."/>
            <person name="Willis A."/>
            <person name="Wyrwicz L.S."/>
            <person name="Rokhsar D.S."/>
            <person name="Weissenbach J."/>
            <person name="Armbrust E.V."/>
            <person name="Green B.R."/>
            <person name="Van de Peer Y."/>
            <person name="Grigoriev I.V."/>
        </authorList>
    </citation>
    <scope>NUCLEOTIDE SEQUENCE [LARGE SCALE GENOMIC DNA]</scope>
    <source>
        <strain evidence="3 4">CCMP1335</strain>
    </source>
</reference>
<dbReference type="GeneID" id="7452099"/>
<keyword evidence="4" id="KW-1185">Reference proteome</keyword>
<accession>B8BWB5</accession>
<dbReference type="InParanoid" id="B8BWB5"/>
<name>B8BWB5_THAPS</name>
<proteinExistence type="predicted"/>
<feature type="region of interest" description="Disordered" evidence="1">
    <location>
        <begin position="128"/>
        <end position="152"/>
    </location>
</feature>
<dbReference type="Proteomes" id="UP000001449">
    <property type="component" value="Chromosome 3"/>
</dbReference>
<organism evidence="3 4">
    <name type="scientific">Thalassiosira pseudonana</name>
    <name type="common">Marine diatom</name>
    <name type="synonym">Cyclotella nana</name>
    <dbReference type="NCBI Taxonomy" id="35128"/>
    <lineage>
        <taxon>Eukaryota</taxon>
        <taxon>Sar</taxon>
        <taxon>Stramenopiles</taxon>
        <taxon>Ochrophyta</taxon>
        <taxon>Bacillariophyta</taxon>
        <taxon>Coscinodiscophyceae</taxon>
        <taxon>Thalassiosirophycidae</taxon>
        <taxon>Thalassiosirales</taxon>
        <taxon>Thalassiosiraceae</taxon>
        <taxon>Thalassiosira</taxon>
    </lineage>
</organism>
<dbReference type="KEGG" id="tps:THAPSDRAFT_3914"/>
<gene>
    <name evidence="3" type="ORF">THAPSDRAFT_3914</name>
</gene>
<dbReference type="HOGENOM" id="CLU_1328731_0_0_1"/>
<evidence type="ECO:0000313" key="3">
    <source>
        <dbReference type="EMBL" id="EED94490.1"/>
    </source>
</evidence>
<evidence type="ECO:0000256" key="1">
    <source>
        <dbReference type="SAM" id="MobiDB-lite"/>
    </source>
</evidence>
<keyword evidence="2" id="KW-0812">Transmembrane</keyword>
<dbReference type="RefSeq" id="XP_002289054.1">
    <property type="nucleotide sequence ID" value="XM_002289018.1"/>
</dbReference>
<protein>
    <submittedName>
        <fullName evidence="3">Uncharacterized protein</fullName>
    </submittedName>
</protein>
<feature type="transmembrane region" description="Helical" evidence="2">
    <location>
        <begin position="178"/>
        <end position="203"/>
    </location>
</feature>
<keyword evidence="2" id="KW-0472">Membrane</keyword>
<feature type="compositionally biased region" description="Low complexity" evidence="1">
    <location>
        <begin position="137"/>
        <end position="152"/>
    </location>
</feature>